<sequence length="132" mass="14367">MLVVTVAAYGVYLITVLGRTGDVPLADVPYVSTMLWTIIGSIVATIVLNIVVSIASREDAAQKDQRDREIARFGDYIGMSFVVIGAVAAMLMSMAQWNHFWIANTIYLGFALSAALGSMAKLAAYRRGFQAW</sequence>
<keyword evidence="1" id="KW-0812">Transmembrane</keyword>
<reference evidence="2 3" key="1">
    <citation type="submission" date="2020-06" db="EMBL/GenBank/DDBJ databases">
        <title>Actinokineospora xiongansis sp. nov., isolated from soil of Baiyangdian.</title>
        <authorList>
            <person name="Zhang X."/>
        </authorList>
    </citation>
    <scope>NUCLEOTIDE SEQUENCE [LARGE SCALE GENOMIC DNA]</scope>
    <source>
        <strain evidence="2 3">HBU206404</strain>
    </source>
</reference>
<evidence type="ECO:0000313" key="2">
    <source>
        <dbReference type="EMBL" id="MBC6451438.1"/>
    </source>
</evidence>
<keyword evidence="1" id="KW-0472">Membrane</keyword>
<feature type="transmembrane region" description="Helical" evidence="1">
    <location>
        <begin position="101"/>
        <end position="124"/>
    </location>
</feature>
<keyword evidence="1" id="KW-1133">Transmembrane helix</keyword>
<protein>
    <submittedName>
        <fullName evidence="2">Uncharacterized protein</fullName>
    </submittedName>
</protein>
<dbReference type="Proteomes" id="UP000734823">
    <property type="component" value="Unassembled WGS sequence"/>
</dbReference>
<organism evidence="2 3">
    <name type="scientific">Actinokineospora xionganensis</name>
    <dbReference type="NCBI Taxonomy" id="2684470"/>
    <lineage>
        <taxon>Bacteria</taxon>
        <taxon>Bacillati</taxon>
        <taxon>Actinomycetota</taxon>
        <taxon>Actinomycetes</taxon>
        <taxon>Pseudonocardiales</taxon>
        <taxon>Pseudonocardiaceae</taxon>
        <taxon>Actinokineospora</taxon>
    </lineage>
</organism>
<gene>
    <name evidence="2" type="ORF">GPZ80_30195</name>
</gene>
<dbReference type="EMBL" id="JABVED010000030">
    <property type="protein sequence ID" value="MBC6451438.1"/>
    <property type="molecule type" value="Genomic_DNA"/>
</dbReference>
<evidence type="ECO:0000313" key="3">
    <source>
        <dbReference type="Proteomes" id="UP000734823"/>
    </source>
</evidence>
<keyword evidence="3" id="KW-1185">Reference proteome</keyword>
<feature type="transmembrane region" description="Helical" evidence="1">
    <location>
        <begin position="34"/>
        <end position="55"/>
    </location>
</feature>
<evidence type="ECO:0000256" key="1">
    <source>
        <dbReference type="SAM" id="Phobius"/>
    </source>
</evidence>
<name>A0ABR7LFD0_9PSEU</name>
<feature type="transmembrane region" description="Helical" evidence="1">
    <location>
        <begin position="76"/>
        <end position="95"/>
    </location>
</feature>
<accession>A0ABR7LFD0</accession>
<comment type="caution">
    <text evidence="2">The sequence shown here is derived from an EMBL/GenBank/DDBJ whole genome shotgun (WGS) entry which is preliminary data.</text>
</comment>
<proteinExistence type="predicted"/>